<proteinExistence type="predicted"/>
<evidence type="ECO:0000313" key="3">
    <source>
        <dbReference type="Proteomes" id="UP001163046"/>
    </source>
</evidence>
<dbReference type="Pfam" id="PF05477">
    <property type="entry name" value="SURF2"/>
    <property type="match status" value="1"/>
</dbReference>
<dbReference type="PANTHER" id="PTHR34348:SF1">
    <property type="entry name" value="SURFEIT LOCUS PROTEIN 2"/>
    <property type="match status" value="1"/>
</dbReference>
<name>A0A9W9YFF7_9CNID</name>
<feature type="region of interest" description="Disordered" evidence="1">
    <location>
        <begin position="116"/>
        <end position="227"/>
    </location>
</feature>
<sequence length="227" mass="26713">MADRKAVKKFLAKHPHFELFRDDQNREKVRCKLTGHELLPRLLDLENYIKGKKYQRVIKEVPDKSPGYEEYKEFLVPSQKPKRNQLYCQLTKKYINNAPHHIQRHVTGKRFTKALEKHREQQKLEAEHADEDMWVPSDLESDSEHEEEEVGEKKEEEDDGDSGGEFSSEDEEDTYEMKEQDGLKRTLKDTNKSKPTKKIKASSGTKLVKEKDIKRPKKTKTKMTNKS</sequence>
<protein>
    <submittedName>
        <fullName evidence="2">Surfeit locus protein 2</fullName>
    </submittedName>
</protein>
<feature type="compositionally biased region" description="Acidic residues" evidence="1">
    <location>
        <begin position="128"/>
        <end position="174"/>
    </location>
</feature>
<feature type="compositionally biased region" description="Basic and acidic residues" evidence="1">
    <location>
        <begin position="175"/>
        <end position="192"/>
    </location>
</feature>
<reference evidence="2" key="1">
    <citation type="submission" date="2023-01" db="EMBL/GenBank/DDBJ databases">
        <title>Genome assembly of the deep-sea coral Lophelia pertusa.</title>
        <authorList>
            <person name="Herrera S."/>
            <person name="Cordes E."/>
        </authorList>
    </citation>
    <scope>NUCLEOTIDE SEQUENCE</scope>
    <source>
        <strain evidence="2">USNM1676648</strain>
        <tissue evidence="2">Polyp</tissue>
    </source>
</reference>
<keyword evidence="3" id="KW-1185">Reference proteome</keyword>
<dbReference type="InterPro" id="IPR008833">
    <property type="entry name" value="Surf2"/>
</dbReference>
<feature type="compositionally biased region" description="Basic residues" evidence="1">
    <location>
        <begin position="214"/>
        <end position="227"/>
    </location>
</feature>
<comment type="caution">
    <text evidence="2">The sequence shown here is derived from an EMBL/GenBank/DDBJ whole genome shotgun (WGS) entry which is preliminary data.</text>
</comment>
<evidence type="ECO:0000313" key="2">
    <source>
        <dbReference type="EMBL" id="KAJ7339425.1"/>
    </source>
</evidence>
<dbReference type="PANTHER" id="PTHR34348">
    <property type="entry name" value="SURFEIT LOCUS PROTEIN 2"/>
    <property type="match status" value="1"/>
</dbReference>
<dbReference type="OrthoDB" id="127285at2759"/>
<feature type="compositionally biased region" description="Basic and acidic residues" evidence="1">
    <location>
        <begin position="116"/>
        <end position="127"/>
    </location>
</feature>
<dbReference type="EMBL" id="MU827779">
    <property type="protein sequence ID" value="KAJ7339425.1"/>
    <property type="molecule type" value="Genomic_DNA"/>
</dbReference>
<dbReference type="Proteomes" id="UP001163046">
    <property type="component" value="Unassembled WGS sequence"/>
</dbReference>
<organism evidence="2 3">
    <name type="scientific">Desmophyllum pertusum</name>
    <dbReference type="NCBI Taxonomy" id="174260"/>
    <lineage>
        <taxon>Eukaryota</taxon>
        <taxon>Metazoa</taxon>
        <taxon>Cnidaria</taxon>
        <taxon>Anthozoa</taxon>
        <taxon>Hexacorallia</taxon>
        <taxon>Scleractinia</taxon>
        <taxon>Caryophylliina</taxon>
        <taxon>Caryophylliidae</taxon>
        <taxon>Desmophyllum</taxon>
    </lineage>
</organism>
<accession>A0A9W9YFF7</accession>
<dbReference type="AlphaFoldDB" id="A0A9W9YFF7"/>
<evidence type="ECO:0000256" key="1">
    <source>
        <dbReference type="SAM" id="MobiDB-lite"/>
    </source>
</evidence>
<gene>
    <name evidence="2" type="primary">SURF2</name>
    <name evidence="2" type="ORF">OS493_005823</name>
</gene>